<evidence type="ECO:0000313" key="2">
    <source>
        <dbReference type="EMBL" id="QEG39730.1"/>
    </source>
</evidence>
<protein>
    <submittedName>
        <fullName evidence="2">Nickel-containing superoxide dismutase</fullName>
    </submittedName>
</protein>
<dbReference type="Pfam" id="PF09055">
    <property type="entry name" value="Sod_Ni"/>
    <property type="match status" value="1"/>
</dbReference>
<dbReference type="OrthoDB" id="9790847at2"/>
<feature type="signal peptide" evidence="1">
    <location>
        <begin position="1"/>
        <end position="26"/>
    </location>
</feature>
<dbReference type="PROSITE" id="PS51257">
    <property type="entry name" value="PROKAR_LIPOPROTEIN"/>
    <property type="match status" value="1"/>
</dbReference>
<dbReference type="EMBL" id="CP042914">
    <property type="protein sequence ID" value="QEG39730.1"/>
    <property type="molecule type" value="Genomic_DNA"/>
</dbReference>
<evidence type="ECO:0000256" key="1">
    <source>
        <dbReference type="SAM" id="SignalP"/>
    </source>
</evidence>
<reference evidence="2 3" key="1">
    <citation type="submission" date="2019-08" db="EMBL/GenBank/DDBJ databases">
        <title>Deep-cultivation of Planctomycetes and their phenomic and genomic characterization uncovers novel biology.</title>
        <authorList>
            <person name="Wiegand S."/>
            <person name="Jogler M."/>
            <person name="Boedeker C."/>
            <person name="Pinto D."/>
            <person name="Vollmers J."/>
            <person name="Rivas-Marin E."/>
            <person name="Kohn T."/>
            <person name="Peeters S.H."/>
            <person name="Heuer A."/>
            <person name="Rast P."/>
            <person name="Oberbeckmann S."/>
            <person name="Bunk B."/>
            <person name="Jeske O."/>
            <person name="Meyerdierks A."/>
            <person name="Storesund J.E."/>
            <person name="Kallscheuer N."/>
            <person name="Luecker S."/>
            <person name="Lage O.M."/>
            <person name="Pohl T."/>
            <person name="Merkel B.J."/>
            <person name="Hornburger P."/>
            <person name="Mueller R.-W."/>
            <person name="Bruemmer F."/>
            <person name="Labrenz M."/>
            <person name="Spormann A.M."/>
            <person name="Op den Camp H."/>
            <person name="Overmann J."/>
            <person name="Amann R."/>
            <person name="Jetten M.S.M."/>
            <person name="Mascher T."/>
            <person name="Medema M.H."/>
            <person name="Devos D.P."/>
            <person name="Kaster A.-K."/>
            <person name="Ovreas L."/>
            <person name="Rohde M."/>
            <person name="Galperin M.Y."/>
            <person name="Jogler C."/>
        </authorList>
    </citation>
    <scope>NUCLEOTIDE SEQUENCE [LARGE SCALE GENOMIC DNA]</scope>
    <source>
        <strain evidence="2 3">UC8</strain>
    </source>
</reference>
<dbReference type="GO" id="GO:0004784">
    <property type="term" value="F:superoxide dismutase activity"/>
    <property type="evidence" value="ECO:0007669"/>
    <property type="project" value="InterPro"/>
</dbReference>
<dbReference type="Proteomes" id="UP000325286">
    <property type="component" value="Chromosome"/>
</dbReference>
<dbReference type="KEGG" id="rul:UC8_17280"/>
<dbReference type="Gene3D" id="1.20.120.400">
    <property type="entry name" value="Nickel-containing superoxide dismutase"/>
    <property type="match status" value="1"/>
</dbReference>
<sequence precursor="true">MLRNLTFAAVCLTAFACTSSASVALAHCQVPCGIYGDQLRFEQMLEDEHTISKAQMEINALSSKPLDAQGHNQLARWVVTKEQHAQKIQDTIAAYFMAQRIKPDSANYGKVLMSAHAVMVQAMKCKQSADPATAKALEKSIFDLYRAYEGKEPAFEHSH</sequence>
<proteinExistence type="predicted"/>
<dbReference type="InterPro" id="IPR014123">
    <property type="entry name" value="Superoxide_dismutase_Ni-type"/>
</dbReference>
<dbReference type="AlphaFoldDB" id="A0A5B9QPY4"/>
<dbReference type="RefSeq" id="WP_068131998.1">
    <property type="nucleotide sequence ID" value="NZ_CP042914.1"/>
</dbReference>
<accession>A0A5B9QPY4</accession>
<gene>
    <name evidence="2" type="ORF">UC8_17280</name>
</gene>
<keyword evidence="3" id="KW-1185">Reference proteome</keyword>
<dbReference type="SUPFAM" id="SSF109770">
    <property type="entry name" value="Nickel-containing superoxide dismutase, NiSOD"/>
    <property type="match status" value="1"/>
</dbReference>
<organism evidence="2 3">
    <name type="scientific">Roseimaritima ulvae</name>
    <dbReference type="NCBI Taxonomy" id="980254"/>
    <lineage>
        <taxon>Bacteria</taxon>
        <taxon>Pseudomonadati</taxon>
        <taxon>Planctomycetota</taxon>
        <taxon>Planctomycetia</taxon>
        <taxon>Pirellulales</taxon>
        <taxon>Pirellulaceae</taxon>
        <taxon>Roseimaritima</taxon>
    </lineage>
</organism>
<feature type="chain" id="PRO_5022957109" evidence="1">
    <location>
        <begin position="27"/>
        <end position="159"/>
    </location>
</feature>
<evidence type="ECO:0000313" key="3">
    <source>
        <dbReference type="Proteomes" id="UP000325286"/>
    </source>
</evidence>
<name>A0A5B9QPY4_9BACT</name>
<dbReference type="GO" id="GO:0016151">
    <property type="term" value="F:nickel cation binding"/>
    <property type="evidence" value="ECO:0007669"/>
    <property type="project" value="InterPro"/>
</dbReference>
<dbReference type="InterPro" id="IPR036502">
    <property type="entry name" value="NiSOD_sf"/>
</dbReference>
<keyword evidence="1" id="KW-0732">Signal</keyword>